<evidence type="ECO:0000256" key="3">
    <source>
        <dbReference type="ARBA" id="ARBA00022801"/>
    </source>
</evidence>
<evidence type="ECO:0000313" key="6">
    <source>
        <dbReference type="EMBL" id="KAF7172676.1"/>
    </source>
</evidence>
<reference evidence="7" key="1">
    <citation type="submission" date="2020-06" db="EMBL/GenBank/DDBJ databases">
        <title>Draft genome sequences of strains closely related to Aspergillus parafelis and Aspergillus hiratsukae.</title>
        <authorList>
            <person name="Dos Santos R.A.C."/>
            <person name="Rivero-Menendez O."/>
            <person name="Steenwyk J.L."/>
            <person name="Mead M.E."/>
            <person name="Goldman G.H."/>
            <person name="Alastruey-Izquierdo A."/>
            <person name="Rokas A."/>
        </authorList>
    </citation>
    <scope>NUCLEOTIDE SEQUENCE</scope>
    <source>
        <strain evidence="6">CNM-CM5623</strain>
        <strain evidence="7">CNM-CM7691</strain>
    </source>
</reference>
<keyword evidence="8" id="KW-1185">Reference proteome</keyword>
<dbReference type="AlphaFoldDB" id="A0A8H6QXN2"/>
<feature type="domain" description="Amidohydrolase-related" evidence="5">
    <location>
        <begin position="21"/>
        <end position="174"/>
    </location>
</feature>
<dbReference type="Gene3D" id="3.20.20.140">
    <property type="entry name" value="Metal-dependent hydrolases"/>
    <property type="match status" value="1"/>
</dbReference>
<comment type="cofactor">
    <cofactor evidence="1">
        <name>Zn(2+)</name>
        <dbReference type="ChEBI" id="CHEBI:29105"/>
    </cofactor>
</comment>
<keyword evidence="4" id="KW-0862">Zinc</keyword>
<dbReference type="Proteomes" id="UP000654922">
    <property type="component" value="Unassembled WGS sequence"/>
</dbReference>
<evidence type="ECO:0000256" key="2">
    <source>
        <dbReference type="ARBA" id="ARBA00022723"/>
    </source>
</evidence>
<dbReference type="GO" id="GO:0008892">
    <property type="term" value="F:guanine deaminase activity"/>
    <property type="evidence" value="ECO:0007669"/>
    <property type="project" value="TreeGrafter"/>
</dbReference>
<evidence type="ECO:0000256" key="4">
    <source>
        <dbReference type="ARBA" id="ARBA00022833"/>
    </source>
</evidence>
<dbReference type="GO" id="GO:0005829">
    <property type="term" value="C:cytosol"/>
    <property type="evidence" value="ECO:0007669"/>
    <property type="project" value="TreeGrafter"/>
</dbReference>
<dbReference type="InterPro" id="IPR011059">
    <property type="entry name" value="Metal-dep_hydrolase_composite"/>
</dbReference>
<sequence length="224" mass="24524">MTSGSSRRARSSHTRCIYPPLGSGICAVRRLLEAGVEVGLGTDVSGGYNCSVLEAVRQACLVSRLLRHSRANEAGAGDDGEEVLSVEEGLYLGTRGGAEVVDLAGEVGGFEVGMSFDAQMVRLGHTSSSVEGRLHEHGVVDVFGWESWTEKVHKWVWTGDDRNVRAVWIRGRLVHSLDEAQLEVSGPERKKAMLTGTGMAWESRWWLCGLGFVSAWFVFDRVMR</sequence>
<dbReference type="Gene3D" id="2.30.40.10">
    <property type="entry name" value="Urease, subunit C, domain 1"/>
    <property type="match status" value="1"/>
</dbReference>
<dbReference type="EMBL" id="JACBAG010001792">
    <property type="protein sequence ID" value="KAF7182101.1"/>
    <property type="molecule type" value="Genomic_DNA"/>
</dbReference>
<proteinExistence type="predicted"/>
<gene>
    <name evidence="6" type="ORF">CNMCM5623_004870</name>
    <name evidence="7" type="ORF">CNMCM7691_001489</name>
</gene>
<dbReference type="Pfam" id="PF01979">
    <property type="entry name" value="Amidohydro_1"/>
    <property type="match status" value="1"/>
</dbReference>
<dbReference type="GO" id="GO:0008270">
    <property type="term" value="F:zinc ion binding"/>
    <property type="evidence" value="ECO:0007669"/>
    <property type="project" value="TreeGrafter"/>
</dbReference>
<dbReference type="OrthoDB" id="194468at2759"/>
<accession>A0A8H6QXN2</accession>
<evidence type="ECO:0000313" key="7">
    <source>
        <dbReference type="EMBL" id="KAF7182101.1"/>
    </source>
</evidence>
<evidence type="ECO:0000256" key="1">
    <source>
        <dbReference type="ARBA" id="ARBA00001947"/>
    </source>
</evidence>
<dbReference type="PANTHER" id="PTHR11271:SF6">
    <property type="entry name" value="GUANINE DEAMINASE"/>
    <property type="match status" value="1"/>
</dbReference>
<organism evidence="7 8">
    <name type="scientific">Aspergillus felis</name>
    <dbReference type="NCBI Taxonomy" id="1287682"/>
    <lineage>
        <taxon>Eukaryota</taxon>
        <taxon>Fungi</taxon>
        <taxon>Dikarya</taxon>
        <taxon>Ascomycota</taxon>
        <taxon>Pezizomycotina</taxon>
        <taxon>Eurotiomycetes</taxon>
        <taxon>Eurotiomycetidae</taxon>
        <taxon>Eurotiales</taxon>
        <taxon>Aspergillaceae</taxon>
        <taxon>Aspergillus</taxon>
        <taxon>Aspergillus subgen. Fumigati</taxon>
    </lineage>
</organism>
<dbReference type="Proteomes" id="UP000641853">
    <property type="component" value="Unassembled WGS sequence"/>
</dbReference>
<keyword evidence="3" id="KW-0378">Hydrolase</keyword>
<dbReference type="InterPro" id="IPR051607">
    <property type="entry name" value="Metallo-dep_hydrolases"/>
</dbReference>
<evidence type="ECO:0000313" key="8">
    <source>
        <dbReference type="Proteomes" id="UP000641853"/>
    </source>
</evidence>
<dbReference type="SUPFAM" id="SSF51338">
    <property type="entry name" value="Composite domain of metallo-dependent hydrolases"/>
    <property type="match status" value="1"/>
</dbReference>
<comment type="caution">
    <text evidence="7">The sequence shown here is derived from an EMBL/GenBank/DDBJ whole genome shotgun (WGS) entry which is preliminary data.</text>
</comment>
<dbReference type="EMBL" id="JACBAE010001126">
    <property type="protein sequence ID" value="KAF7172676.1"/>
    <property type="molecule type" value="Genomic_DNA"/>
</dbReference>
<protein>
    <recommendedName>
        <fullName evidence="5">Amidohydrolase-related domain-containing protein</fullName>
    </recommendedName>
</protein>
<keyword evidence="2" id="KW-0479">Metal-binding</keyword>
<evidence type="ECO:0000259" key="5">
    <source>
        <dbReference type="Pfam" id="PF01979"/>
    </source>
</evidence>
<name>A0A8H6QXN2_9EURO</name>
<dbReference type="GO" id="GO:0046098">
    <property type="term" value="P:guanine metabolic process"/>
    <property type="evidence" value="ECO:0007669"/>
    <property type="project" value="TreeGrafter"/>
</dbReference>
<dbReference type="InterPro" id="IPR006680">
    <property type="entry name" value="Amidohydro-rel"/>
</dbReference>
<dbReference type="PANTHER" id="PTHR11271">
    <property type="entry name" value="GUANINE DEAMINASE"/>
    <property type="match status" value="1"/>
</dbReference>